<evidence type="ECO:0000313" key="4">
    <source>
        <dbReference type="Proteomes" id="UP001369958"/>
    </source>
</evidence>
<keyword evidence="2" id="KW-0732">Signal</keyword>
<dbReference type="EMBL" id="CP146275">
    <property type="protein sequence ID" value="WWT31571.1"/>
    <property type="molecule type" value="Genomic_DNA"/>
</dbReference>
<sequence>MNTKLILPFVLISTLALAACENSSDAPETPDPDAGNPEAFAEPFEETDTPSETMSAEEMQQRREEIEEDAQQTFESIMEETEETGDNLVQMGDDAMSALSEQMTSASDAIAVQIDGLVANAAEVRDDNMTDEQKLQVVANVRNAAEEAARALGQSPQEVIAAGDTAEERTREVLGLE</sequence>
<keyword evidence="4" id="KW-1185">Reference proteome</keyword>
<feature type="region of interest" description="Disordered" evidence="1">
    <location>
        <begin position="22"/>
        <end position="75"/>
    </location>
</feature>
<feature type="region of interest" description="Disordered" evidence="1">
    <location>
        <begin position="154"/>
        <end position="177"/>
    </location>
</feature>
<reference evidence="3 4" key="1">
    <citation type="submission" date="2024-02" db="EMBL/GenBank/DDBJ databases">
        <title>Complete genome sequence of Pelagibacterium nitratireducens ZH15.</title>
        <authorList>
            <person name="Zhao L.H."/>
        </authorList>
    </citation>
    <scope>NUCLEOTIDE SEQUENCE [LARGE SCALE GENOMIC DNA]</scope>
    <source>
        <strain evidence="3 4">ZH15</strain>
    </source>
</reference>
<evidence type="ECO:0000256" key="1">
    <source>
        <dbReference type="SAM" id="MobiDB-lite"/>
    </source>
</evidence>
<proteinExistence type="predicted"/>
<name>A0ABZ2HZ10_9HYPH</name>
<feature type="signal peptide" evidence="2">
    <location>
        <begin position="1"/>
        <end position="18"/>
    </location>
</feature>
<gene>
    <name evidence="3" type="ORF">V6617_11105</name>
</gene>
<dbReference type="RefSeq" id="WP_338607038.1">
    <property type="nucleotide sequence ID" value="NZ_CP146275.1"/>
</dbReference>
<accession>A0ABZ2HZ10</accession>
<feature type="compositionally biased region" description="Basic and acidic residues" evidence="1">
    <location>
        <begin position="166"/>
        <end position="177"/>
    </location>
</feature>
<evidence type="ECO:0000256" key="2">
    <source>
        <dbReference type="SAM" id="SignalP"/>
    </source>
</evidence>
<feature type="chain" id="PRO_5046960635" evidence="2">
    <location>
        <begin position="19"/>
        <end position="177"/>
    </location>
</feature>
<organism evidence="3 4">
    <name type="scientific">Pelagibacterium nitratireducens</name>
    <dbReference type="NCBI Taxonomy" id="1046114"/>
    <lineage>
        <taxon>Bacteria</taxon>
        <taxon>Pseudomonadati</taxon>
        <taxon>Pseudomonadota</taxon>
        <taxon>Alphaproteobacteria</taxon>
        <taxon>Hyphomicrobiales</taxon>
        <taxon>Devosiaceae</taxon>
        <taxon>Pelagibacterium</taxon>
    </lineage>
</organism>
<evidence type="ECO:0000313" key="3">
    <source>
        <dbReference type="EMBL" id="WWT31571.1"/>
    </source>
</evidence>
<dbReference type="Proteomes" id="UP001369958">
    <property type="component" value="Chromosome"/>
</dbReference>
<protein>
    <submittedName>
        <fullName evidence="3">Uncharacterized protein</fullName>
    </submittedName>
</protein>
<dbReference type="PROSITE" id="PS51257">
    <property type="entry name" value="PROKAR_LIPOPROTEIN"/>
    <property type="match status" value="1"/>
</dbReference>